<dbReference type="Gene3D" id="1.10.10.10">
    <property type="entry name" value="Winged helix-like DNA-binding domain superfamily/Winged helix DNA-binding domain"/>
    <property type="match status" value="2"/>
</dbReference>
<accession>A0ABV4KJN5</accession>
<dbReference type="InterPro" id="IPR036388">
    <property type="entry name" value="WH-like_DNA-bd_sf"/>
</dbReference>
<dbReference type="Pfam" id="PF01051">
    <property type="entry name" value="Rep3_N"/>
    <property type="match status" value="1"/>
</dbReference>
<reference evidence="3 4" key="1">
    <citation type="submission" date="2024-06" db="EMBL/GenBank/DDBJ databases">
        <authorList>
            <person name="Steensen K."/>
            <person name="Seneca J."/>
            <person name="Bartlau N."/>
            <person name="Yu A.X."/>
            <person name="Polz M.F."/>
        </authorList>
    </citation>
    <scope>NUCLEOTIDE SEQUENCE [LARGE SCALE GENOMIC DNA]</scope>
    <source>
        <strain evidence="3 4">1F9</strain>
    </source>
</reference>
<organism evidence="3 4">
    <name type="scientific">Vibrio atlanticus</name>
    <dbReference type="NCBI Taxonomy" id="693153"/>
    <lineage>
        <taxon>Bacteria</taxon>
        <taxon>Pseudomonadati</taxon>
        <taxon>Pseudomonadota</taxon>
        <taxon>Gammaproteobacteria</taxon>
        <taxon>Vibrionales</taxon>
        <taxon>Vibrionaceae</taxon>
        <taxon>Vibrio</taxon>
    </lineage>
</organism>
<comment type="caution">
    <text evidence="3">The sequence shown here is derived from an EMBL/GenBank/DDBJ whole genome shotgun (WGS) entry which is preliminary data.</text>
</comment>
<comment type="similarity">
    <text evidence="1">Belongs to the initiator RepB protein family.</text>
</comment>
<gene>
    <name evidence="3" type="ORF">ACED57_01825</name>
</gene>
<dbReference type="SUPFAM" id="SSF46785">
    <property type="entry name" value="Winged helix' DNA-binding domain"/>
    <property type="match status" value="1"/>
</dbReference>
<protein>
    <submittedName>
        <fullName evidence="3">RepB family plasmid replication initiator protein</fullName>
    </submittedName>
</protein>
<evidence type="ECO:0000313" key="3">
    <source>
        <dbReference type="EMBL" id="MEZ8051888.1"/>
    </source>
</evidence>
<proteinExistence type="inferred from homology"/>
<evidence type="ECO:0000313" key="4">
    <source>
        <dbReference type="Proteomes" id="UP001569175"/>
    </source>
</evidence>
<dbReference type="EMBL" id="JBGOOL010000003">
    <property type="protein sequence ID" value="MEZ8051888.1"/>
    <property type="molecule type" value="Genomic_DNA"/>
</dbReference>
<evidence type="ECO:0000256" key="1">
    <source>
        <dbReference type="ARBA" id="ARBA00038283"/>
    </source>
</evidence>
<dbReference type="Pfam" id="PF21205">
    <property type="entry name" value="Rep3_C"/>
    <property type="match status" value="1"/>
</dbReference>
<dbReference type="Proteomes" id="UP001569175">
    <property type="component" value="Unassembled WGS sequence"/>
</dbReference>
<dbReference type="InterPro" id="IPR000525">
    <property type="entry name" value="Initiator_Rep_WH1"/>
</dbReference>
<dbReference type="RefSeq" id="WP_371707071.1">
    <property type="nucleotide sequence ID" value="NZ_JBGOOL010000003.1"/>
</dbReference>
<sequence length="302" mass="35096">MNQTKQSEKSQLETEALPSLNLHDLTPPCPYRGDILKLKSEWVFADYHMSLQELRLIYYVINRFDVSEYFAKDGRFLSSSECYDIHKHGILEHRSILLPLTDIHGAISCDSKSKSYSPIINAANSLVNKEIRLNHINKPSEAIKVVESMSVVNCPDSKLKCLLLSFSEEFMSFIVGMDSYRKVNLSQMLKFKSSMAMRYYHWMIHSLKGDRKQAQFAISIDTLRNRFALEDGIKQKHFYKRAIEKPLAEVMEQTELKIEVEKVVNKQKRGYPLERVIFRVKDQRPTNRPIDQIALHCSSLVF</sequence>
<evidence type="ECO:0000259" key="2">
    <source>
        <dbReference type="Pfam" id="PF01051"/>
    </source>
</evidence>
<keyword evidence="4" id="KW-1185">Reference proteome</keyword>
<name>A0ABV4KJN5_9VIBR</name>
<feature type="domain" description="Initiator Rep protein WH1" evidence="2">
    <location>
        <begin position="42"/>
        <end position="203"/>
    </location>
</feature>
<dbReference type="InterPro" id="IPR036390">
    <property type="entry name" value="WH_DNA-bd_sf"/>
</dbReference>